<keyword evidence="5" id="KW-1185">Reference proteome</keyword>
<keyword evidence="2" id="KW-0378">Hydrolase</keyword>
<accession>A0ABD2Y533</accession>
<dbReference type="GO" id="GO:0016042">
    <property type="term" value="P:lipid catabolic process"/>
    <property type="evidence" value="ECO:0007669"/>
    <property type="project" value="UniProtKB-KW"/>
</dbReference>
<keyword evidence="3" id="KW-0442">Lipid degradation</keyword>
<comment type="similarity">
    <text evidence="1">Belongs to the 'GDSL' lipolytic enzyme family.</text>
</comment>
<evidence type="ECO:0000256" key="3">
    <source>
        <dbReference type="ARBA" id="ARBA00022963"/>
    </source>
</evidence>
<dbReference type="InterPro" id="IPR035669">
    <property type="entry name" value="SGNH_plant_lipase-like"/>
</dbReference>
<reference evidence="4 5" key="1">
    <citation type="submission" date="2024-11" db="EMBL/GenBank/DDBJ databases">
        <title>A near-complete genome assembly of Cinchona calisaya.</title>
        <authorList>
            <person name="Lian D.C."/>
            <person name="Zhao X.W."/>
            <person name="Wei L."/>
        </authorList>
    </citation>
    <scope>NUCLEOTIDE SEQUENCE [LARGE SCALE GENOMIC DNA]</scope>
    <source>
        <tissue evidence="4">Nenye</tissue>
    </source>
</reference>
<evidence type="ECO:0000256" key="1">
    <source>
        <dbReference type="ARBA" id="ARBA00008668"/>
    </source>
</evidence>
<evidence type="ECO:0000313" key="4">
    <source>
        <dbReference type="EMBL" id="KAL3501821.1"/>
    </source>
</evidence>
<dbReference type="SUPFAM" id="SSF52266">
    <property type="entry name" value="SGNH hydrolase"/>
    <property type="match status" value="1"/>
</dbReference>
<proteinExistence type="inferred from homology"/>
<organism evidence="4 5">
    <name type="scientific">Cinchona calisaya</name>
    <dbReference type="NCBI Taxonomy" id="153742"/>
    <lineage>
        <taxon>Eukaryota</taxon>
        <taxon>Viridiplantae</taxon>
        <taxon>Streptophyta</taxon>
        <taxon>Embryophyta</taxon>
        <taxon>Tracheophyta</taxon>
        <taxon>Spermatophyta</taxon>
        <taxon>Magnoliopsida</taxon>
        <taxon>eudicotyledons</taxon>
        <taxon>Gunneridae</taxon>
        <taxon>Pentapetalae</taxon>
        <taxon>asterids</taxon>
        <taxon>lamiids</taxon>
        <taxon>Gentianales</taxon>
        <taxon>Rubiaceae</taxon>
        <taxon>Cinchonoideae</taxon>
        <taxon>Cinchoneae</taxon>
        <taxon>Cinchona</taxon>
    </lineage>
</organism>
<evidence type="ECO:0008006" key="6">
    <source>
        <dbReference type="Google" id="ProtNLM"/>
    </source>
</evidence>
<dbReference type="CDD" id="cd01837">
    <property type="entry name" value="SGNH_plant_lipase_like"/>
    <property type="match status" value="1"/>
</dbReference>
<dbReference type="Pfam" id="PF00657">
    <property type="entry name" value="Lipase_GDSL"/>
    <property type="match status" value="1"/>
</dbReference>
<dbReference type="InterPro" id="IPR001087">
    <property type="entry name" value="GDSL"/>
</dbReference>
<dbReference type="Proteomes" id="UP001630127">
    <property type="component" value="Unassembled WGS sequence"/>
</dbReference>
<gene>
    <name evidence="4" type="ORF">ACH5RR_036270</name>
</gene>
<dbReference type="InterPro" id="IPR008265">
    <property type="entry name" value="Lipase_GDSL_AS"/>
</dbReference>
<name>A0ABD2Y533_9GENT</name>
<dbReference type="PROSITE" id="PS01098">
    <property type="entry name" value="LIPASE_GDSL_SER"/>
    <property type="match status" value="1"/>
</dbReference>
<dbReference type="AlphaFoldDB" id="A0ABD2Y533"/>
<evidence type="ECO:0000256" key="2">
    <source>
        <dbReference type="ARBA" id="ARBA00022801"/>
    </source>
</evidence>
<dbReference type="EMBL" id="JBJUIK010000015">
    <property type="protein sequence ID" value="KAL3501821.1"/>
    <property type="molecule type" value="Genomic_DNA"/>
</dbReference>
<dbReference type="PANTHER" id="PTHR45648">
    <property type="entry name" value="GDSL LIPASE/ACYLHYDROLASE FAMILY PROTEIN (AFU_ORTHOLOGUE AFUA_4G14700)"/>
    <property type="match status" value="1"/>
</dbReference>
<sequence>MNDDKKFSHAWTLLVCSVSFRHSSGYKVPSIYVFGDSIFDAGNNHYNKFCGAQADFPPYGSSFFHHPTGRFTNGRTVADFLSQFIGLPLQKPFLEAQLELINGTRKNYPPNGINFASAGSGVLPATNQDLNVTTLQTQLGQFISLIEQNHLDSKLVQQSLFFLESGSNDIFSYFYPFDAPTLTPDAYVQEMLKQVHDFVDQIYKLGARKIALFSLGPVGCVPARAILPGAPTDKCYGKMNKMVKNFNMGLENLVNVIPTKYPGAIAVYGAVYKTVQLFRANPSLYGFNDVTNACCGYGTLGGLIQCGKEGYTVCSKPDRHLFWDYFHPSEHTYKLISKALWNGGRTRIRPINLKTLANVTLIP</sequence>
<dbReference type="PANTHER" id="PTHR45648:SF141">
    <property type="entry name" value="GDSL ESTERASE_LIPASE 6"/>
    <property type="match status" value="1"/>
</dbReference>
<comment type="caution">
    <text evidence="4">The sequence shown here is derived from an EMBL/GenBank/DDBJ whole genome shotgun (WGS) entry which is preliminary data.</text>
</comment>
<evidence type="ECO:0000313" key="5">
    <source>
        <dbReference type="Proteomes" id="UP001630127"/>
    </source>
</evidence>
<keyword evidence="3" id="KW-0443">Lipid metabolism</keyword>
<protein>
    <recommendedName>
        <fullName evidence="6">GDSL esterase/lipase 6</fullName>
    </recommendedName>
</protein>
<dbReference type="InterPro" id="IPR036514">
    <property type="entry name" value="SGNH_hydro_sf"/>
</dbReference>
<dbReference type="GO" id="GO:0016787">
    <property type="term" value="F:hydrolase activity"/>
    <property type="evidence" value="ECO:0007669"/>
    <property type="project" value="UniProtKB-KW"/>
</dbReference>
<dbReference type="Gene3D" id="3.40.50.1110">
    <property type="entry name" value="SGNH hydrolase"/>
    <property type="match status" value="1"/>
</dbReference>
<dbReference type="InterPro" id="IPR051058">
    <property type="entry name" value="GDSL_Est/Lipase"/>
</dbReference>